<evidence type="ECO:0000313" key="1">
    <source>
        <dbReference type="EMBL" id="KAH7974032.1"/>
    </source>
</evidence>
<sequence>MASGVSLTIGAESSFNARGSGPSDSTPSECSSLAPYWVPEEIKHYFRHRHSSSEEDDSSRKVDTALRAIGRERELPEIEDSDWSRKEILHTEESFSRDMHTEKVRNTEQCTSSPSKHFPKKPRSPGAAASVVGSPRHRIVAVLAVITATLLVLLLAALVTKYGVALPESGRRESAAEGDDLVGAHIGNENVGDMPKPVSSSGEHLRETGIAEAGSSADSRPEEVEETAGGGQEDMPNHYADKLHSASVGGFGRDGFAPSSIWVVSGQPAFRFCSGGPVEFYYNGSSHACTMLSTRGQGLCNRGRNRFTSMESCRRQRDVIETWWWYVDGKGCRRWQFPEGRCPSLDADVYPTALECVRRCAESGGSPCRVPRAVPCEAKQLRYGYIADASAHGARTRRCRELPSAGGGGARQHCLAGANRFPTLKACRRSCMRARS</sequence>
<comment type="caution">
    <text evidence="1">The sequence shown here is derived from an EMBL/GenBank/DDBJ whole genome shotgun (WGS) entry which is preliminary data.</text>
</comment>
<name>A0ACB8DMY7_DERSI</name>
<gene>
    <name evidence="1" type="ORF">HPB49_008629</name>
</gene>
<protein>
    <submittedName>
        <fullName evidence="1">Uncharacterized protein</fullName>
    </submittedName>
</protein>
<proteinExistence type="predicted"/>
<keyword evidence="2" id="KW-1185">Reference proteome</keyword>
<accession>A0ACB8DMY7</accession>
<evidence type="ECO:0000313" key="2">
    <source>
        <dbReference type="Proteomes" id="UP000821865"/>
    </source>
</evidence>
<reference evidence="1" key="1">
    <citation type="submission" date="2020-05" db="EMBL/GenBank/DDBJ databases">
        <title>Large-scale comparative analyses of tick genomes elucidate their genetic diversity and vector capacities.</title>
        <authorList>
            <person name="Jia N."/>
            <person name="Wang J."/>
            <person name="Shi W."/>
            <person name="Du L."/>
            <person name="Sun Y."/>
            <person name="Zhan W."/>
            <person name="Jiang J."/>
            <person name="Wang Q."/>
            <person name="Zhang B."/>
            <person name="Ji P."/>
            <person name="Sakyi L.B."/>
            <person name="Cui X."/>
            <person name="Yuan T."/>
            <person name="Jiang B."/>
            <person name="Yang W."/>
            <person name="Lam T.T.-Y."/>
            <person name="Chang Q."/>
            <person name="Ding S."/>
            <person name="Wang X."/>
            <person name="Zhu J."/>
            <person name="Ruan X."/>
            <person name="Zhao L."/>
            <person name="Wei J."/>
            <person name="Que T."/>
            <person name="Du C."/>
            <person name="Cheng J."/>
            <person name="Dai P."/>
            <person name="Han X."/>
            <person name="Huang E."/>
            <person name="Gao Y."/>
            <person name="Liu J."/>
            <person name="Shao H."/>
            <person name="Ye R."/>
            <person name="Li L."/>
            <person name="Wei W."/>
            <person name="Wang X."/>
            <person name="Wang C."/>
            <person name="Yang T."/>
            <person name="Huo Q."/>
            <person name="Li W."/>
            <person name="Guo W."/>
            <person name="Chen H."/>
            <person name="Zhou L."/>
            <person name="Ni X."/>
            <person name="Tian J."/>
            <person name="Zhou Y."/>
            <person name="Sheng Y."/>
            <person name="Liu T."/>
            <person name="Pan Y."/>
            <person name="Xia L."/>
            <person name="Li J."/>
            <person name="Zhao F."/>
            <person name="Cao W."/>
        </authorList>
    </citation>
    <scope>NUCLEOTIDE SEQUENCE</scope>
    <source>
        <strain evidence="1">Dsil-2018</strain>
    </source>
</reference>
<organism evidence="1 2">
    <name type="scientific">Dermacentor silvarum</name>
    <name type="common">Tick</name>
    <dbReference type="NCBI Taxonomy" id="543639"/>
    <lineage>
        <taxon>Eukaryota</taxon>
        <taxon>Metazoa</taxon>
        <taxon>Ecdysozoa</taxon>
        <taxon>Arthropoda</taxon>
        <taxon>Chelicerata</taxon>
        <taxon>Arachnida</taxon>
        <taxon>Acari</taxon>
        <taxon>Parasitiformes</taxon>
        <taxon>Ixodida</taxon>
        <taxon>Ixodoidea</taxon>
        <taxon>Ixodidae</taxon>
        <taxon>Rhipicephalinae</taxon>
        <taxon>Dermacentor</taxon>
    </lineage>
</organism>
<dbReference type="Proteomes" id="UP000821865">
    <property type="component" value="Chromosome 10"/>
</dbReference>
<dbReference type="EMBL" id="CM023479">
    <property type="protein sequence ID" value="KAH7974032.1"/>
    <property type="molecule type" value="Genomic_DNA"/>
</dbReference>